<keyword evidence="3" id="KW-1185">Reference proteome</keyword>
<organism evidence="2 3">
    <name type="scientific">Streptomyces cacaoi</name>
    <dbReference type="NCBI Taxonomy" id="1898"/>
    <lineage>
        <taxon>Bacteria</taxon>
        <taxon>Bacillati</taxon>
        <taxon>Actinomycetota</taxon>
        <taxon>Actinomycetes</taxon>
        <taxon>Kitasatosporales</taxon>
        <taxon>Streptomycetaceae</taxon>
        <taxon>Streptomyces</taxon>
    </lineage>
</organism>
<accession>A0A4Y3QVH9</accession>
<evidence type="ECO:0000256" key="1">
    <source>
        <dbReference type="SAM" id="MobiDB-lite"/>
    </source>
</evidence>
<name>A0A4Y3QVH9_STRCI</name>
<feature type="compositionally biased region" description="Pro residues" evidence="1">
    <location>
        <begin position="1"/>
        <end position="14"/>
    </location>
</feature>
<dbReference type="EMBL" id="BJMM01000004">
    <property type="protein sequence ID" value="GEB48613.1"/>
    <property type="molecule type" value="Genomic_DNA"/>
</dbReference>
<gene>
    <name evidence="2" type="ORF">SCA03_11640</name>
</gene>
<evidence type="ECO:0000313" key="2">
    <source>
        <dbReference type="EMBL" id="GEB48613.1"/>
    </source>
</evidence>
<sequence length="58" mass="6588">MLLQPTPTPPPRWPEPVDGGSPCAAYAQERRTAYEARDYSAATDANVRLTRHKREVHR</sequence>
<comment type="caution">
    <text evidence="2">The sequence shown here is derived from an EMBL/GenBank/DDBJ whole genome shotgun (WGS) entry which is preliminary data.</text>
</comment>
<protein>
    <submittedName>
        <fullName evidence="2">Uncharacterized protein</fullName>
    </submittedName>
</protein>
<feature type="region of interest" description="Disordered" evidence="1">
    <location>
        <begin position="1"/>
        <end position="21"/>
    </location>
</feature>
<dbReference type="AlphaFoldDB" id="A0A4Y3QVH9"/>
<proteinExistence type="predicted"/>
<dbReference type="Proteomes" id="UP000319210">
    <property type="component" value="Unassembled WGS sequence"/>
</dbReference>
<dbReference type="RefSeq" id="WP_169729621.1">
    <property type="nucleotide sequence ID" value="NZ_BJMM01000004.1"/>
</dbReference>
<evidence type="ECO:0000313" key="3">
    <source>
        <dbReference type="Proteomes" id="UP000319210"/>
    </source>
</evidence>
<reference evidence="2 3" key="1">
    <citation type="submission" date="2019-06" db="EMBL/GenBank/DDBJ databases">
        <title>Whole genome shotgun sequence of Streptomyces cacaoi subsp. cacaoi NBRC 12748.</title>
        <authorList>
            <person name="Hosoyama A."/>
            <person name="Uohara A."/>
            <person name="Ohji S."/>
            <person name="Ichikawa N."/>
        </authorList>
    </citation>
    <scope>NUCLEOTIDE SEQUENCE [LARGE SCALE GENOMIC DNA]</scope>
    <source>
        <strain evidence="2 3">NBRC 12748</strain>
    </source>
</reference>